<gene>
    <name evidence="1" type="ORF">KI688_003156</name>
</gene>
<sequence length="810" mass="90783">MLHSTPTEDRLNLGGLKADIKRITDKFFAPGSDVTKFLDLFVQGQENLPLTTGAVSGLPIVWLRRKGRPADTHPSLLFSGLPDPSSNDTQSRYPTSGAILKFIERCSTSTVPIFGVSGCGKTRGMIELLSRRWGFYFNAAGDDLGSDDITTLIGHMELRLQEDREANNRQARTVTYLIFLTRLMTLQYCLTIPDAGQAFTSARWTILQTCPHVFNNDVFGQLFRKFLPLLPRDQTSLTELDLMTVVQEELQATKHLLVQHGNHGGLPAFQERDKLMVVHDEAQILGDTNNGRFESMSPEKPSRPLLSPVLHGFRSVGEDHLTLITCGTGLSMYTLDWARSSGSVNKATGPLTGNLDGFEHMEFPGWTGRESIEAYVAGLRDLLPTDDAKQALDRLLPSEAIDMMMERLVGRFRPIVTVVERIIASGEPGGWKDAVDDTEARLVSYDFRSVQGNICNEIRHLDYKCHVNMSTFGELRNVKEVLSRLLFQRYVFGNDRLVLMKAEPELVERSLGRIKIIGGVARTVLDEPFVLKAAENFFKIRDPGFTYTTKLLAMMWNNTEGHAEAWKLLMLSVFIETFKTGTLSDWPHEPSILSQSAKLAGTAVIVGLDEQGFQRGISHQYISMKSFMHAHVHNASMRNGCAVPPFFFPNDNPLGPDIVFYIRVNEQLFPVFVQLKLRLAMAKPAAKTVFKAVSAPAIEAQVKNLVSLCPTDNTYISMIIAYPAKVVTNLRPRPNPAYNLRPRPDSVCDIRPRPDPKHKCLKQVTVIIDKDNIGKIFPQSHIDFLNMIKAPLKQRAVTSLRAKSFKRRKM</sequence>
<proteinExistence type="predicted"/>
<organism evidence="1 2">
    <name type="scientific">Linnemannia hyalina</name>
    <dbReference type="NCBI Taxonomy" id="64524"/>
    <lineage>
        <taxon>Eukaryota</taxon>
        <taxon>Fungi</taxon>
        <taxon>Fungi incertae sedis</taxon>
        <taxon>Mucoromycota</taxon>
        <taxon>Mortierellomycotina</taxon>
        <taxon>Mortierellomycetes</taxon>
        <taxon>Mortierellales</taxon>
        <taxon>Mortierellaceae</taxon>
        <taxon>Linnemannia</taxon>
    </lineage>
</organism>
<comment type="caution">
    <text evidence="1">The sequence shown here is derived from an EMBL/GenBank/DDBJ whole genome shotgun (WGS) entry which is preliminary data.</text>
</comment>
<reference evidence="1" key="1">
    <citation type="submission" date="2021-06" db="EMBL/GenBank/DDBJ databases">
        <title>Genome Sequence of Mortierella hyaline Strain SCG-10, a Cold-Adapted, Nitrate-Reducing Fungus Isolated from Soil in Minnesota, USA.</title>
        <authorList>
            <person name="Aldossari N."/>
        </authorList>
    </citation>
    <scope>NUCLEOTIDE SEQUENCE</scope>
    <source>
        <strain evidence="1">SCG-10</strain>
    </source>
</reference>
<evidence type="ECO:0000313" key="1">
    <source>
        <dbReference type="EMBL" id="KAG9064894.1"/>
    </source>
</evidence>
<keyword evidence="2" id="KW-1185">Reference proteome</keyword>
<dbReference type="EMBL" id="JAHRHY010000013">
    <property type="protein sequence ID" value="KAG9064894.1"/>
    <property type="molecule type" value="Genomic_DNA"/>
</dbReference>
<accession>A0A9P7XPW0</accession>
<evidence type="ECO:0000313" key="2">
    <source>
        <dbReference type="Proteomes" id="UP000707451"/>
    </source>
</evidence>
<dbReference type="AlphaFoldDB" id="A0A9P7XPW0"/>
<dbReference type="Proteomes" id="UP000707451">
    <property type="component" value="Unassembled WGS sequence"/>
</dbReference>
<name>A0A9P7XPW0_9FUNG</name>
<dbReference type="OrthoDB" id="2393824at2759"/>
<protein>
    <submittedName>
        <fullName evidence="1">Uncharacterized protein</fullName>
    </submittedName>
</protein>